<gene>
    <name evidence="2" type="ORF">OHC33_006105</name>
</gene>
<organism evidence="2 3">
    <name type="scientific">Knufia fluminis</name>
    <dbReference type="NCBI Taxonomy" id="191047"/>
    <lineage>
        <taxon>Eukaryota</taxon>
        <taxon>Fungi</taxon>
        <taxon>Dikarya</taxon>
        <taxon>Ascomycota</taxon>
        <taxon>Pezizomycotina</taxon>
        <taxon>Eurotiomycetes</taxon>
        <taxon>Chaetothyriomycetidae</taxon>
        <taxon>Chaetothyriales</taxon>
        <taxon>Trichomeriaceae</taxon>
        <taxon>Knufia</taxon>
    </lineage>
</organism>
<protein>
    <submittedName>
        <fullName evidence="2">Uncharacterized protein</fullName>
    </submittedName>
</protein>
<name>A0AAN8I5H9_9EURO</name>
<dbReference type="EMBL" id="JAKLMC020000013">
    <property type="protein sequence ID" value="KAK5952984.1"/>
    <property type="molecule type" value="Genomic_DNA"/>
</dbReference>
<keyword evidence="1" id="KW-0472">Membrane</keyword>
<reference evidence="2 3" key="1">
    <citation type="submission" date="2022-12" db="EMBL/GenBank/DDBJ databases">
        <title>Genomic features and morphological characterization of a novel Knufia sp. strain isolated from spacecraft assembly facility.</title>
        <authorList>
            <person name="Teixeira M."/>
            <person name="Chander A.M."/>
            <person name="Stajich J.E."/>
            <person name="Venkateswaran K."/>
        </authorList>
    </citation>
    <scope>NUCLEOTIDE SEQUENCE [LARGE SCALE GENOMIC DNA]</scope>
    <source>
        <strain evidence="2 3">FJI-L2-BK-P2</strain>
    </source>
</reference>
<evidence type="ECO:0000313" key="2">
    <source>
        <dbReference type="EMBL" id="KAK5952984.1"/>
    </source>
</evidence>
<proteinExistence type="predicted"/>
<dbReference type="AlphaFoldDB" id="A0AAN8I5H9"/>
<feature type="transmembrane region" description="Helical" evidence="1">
    <location>
        <begin position="75"/>
        <end position="99"/>
    </location>
</feature>
<evidence type="ECO:0000256" key="1">
    <source>
        <dbReference type="SAM" id="Phobius"/>
    </source>
</evidence>
<accession>A0AAN8I5H9</accession>
<sequence>MAPTQDDIKAYLHQYIEAKYCDFLAEQNKAKFNDQYIKQPPFCRDISEPNGPLEYMGTSFGPQEPSHNDGRDTGIIIGAIVGFILLVWFVGWLICELLVRKRRRRAAGRRTWFGQYVEVEADRFSRWKGRLTGRTGV</sequence>
<evidence type="ECO:0000313" key="3">
    <source>
        <dbReference type="Proteomes" id="UP001316803"/>
    </source>
</evidence>
<keyword evidence="1" id="KW-1133">Transmembrane helix</keyword>
<keyword evidence="3" id="KW-1185">Reference proteome</keyword>
<keyword evidence="1" id="KW-0812">Transmembrane</keyword>
<dbReference type="Proteomes" id="UP001316803">
    <property type="component" value="Unassembled WGS sequence"/>
</dbReference>
<comment type="caution">
    <text evidence="2">The sequence shown here is derived from an EMBL/GenBank/DDBJ whole genome shotgun (WGS) entry which is preliminary data.</text>
</comment>